<dbReference type="EMBL" id="JAQQWL010000016">
    <property type="protein sequence ID" value="KAK8038342.1"/>
    <property type="molecule type" value="Genomic_DNA"/>
</dbReference>
<sequence>MEGRRCDECVRFDETLGDFYLSEKMFEVCLAELREKAAVFEKTQTVHVLDAELTVVKSDSMVPPGLQQALLSAVRPLEDVAENQKDWHPGSENQVLGLVHPSLFPLSYGLSKVLPTKKTSWGNESGLWRRPFLSGATLSWFHKRTRINVGGTGADDYEIPDGLIYDGPDYIIGIDESDDEWDERLESLENSDDYREWKEQHQVLIQREPDDYAPFDKTVPEGHGHIDLRTRFAEPGLQVIFKLASIHLTPDKPNYEGGTWHVEGALNEHICATALYYYDQDNITDSYLSFRQEYDIEEFVMRPEQHNFRSCEEYYGISQDGSPMKELRRVLTKTGRLLTFPNVLQHKVSGFELADPTKPGHRKILAMFLVDPHIPVISTANVPPQDRRWWAEELRHTPDQRLSRLPKELFDVITNGVEDFPISWDQAVDIRARLMAERGAIQDSVEEAMDSNTFGFCEH</sequence>
<dbReference type="InterPro" id="IPR025340">
    <property type="entry name" value="DUF4246"/>
</dbReference>
<dbReference type="PANTHER" id="PTHR33119">
    <property type="entry name" value="IFI3P"/>
    <property type="match status" value="1"/>
</dbReference>
<dbReference type="PANTHER" id="PTHR33119:SF1">
    <property type="entry name" value="FE2OG DIOXYGENASE DOMAIN-CONTAINING PROTEIN"/>
    <property type="match status" value="1"/>
</dbReference>
<reference evidence="2 3" key="1">
    <citation type="submission" date="2023-01" db="EMBL/GenBank/DDBJ databases">
        <title>Analysis of 21 Apiospora genomes using comparative genomics revels a genus with tremendous synthesis potential of carbohydrate active enzymes and secondary metabolites.</title>
        <authorList>
            <person name="Sorensen T."/>
        </authorList>
    </citation>
    <scope>NUCLEOTIDE SEQUENCE [LARGE SCALE GENOMIC DNA]</scope>
    <source>
        <strain evidence="2 3">CBS 135458</strain>
    </source>
</reference>
<organism evidence="2 3">
    <name type="scientific">Apiospora phragmitis</name>
    <dbReference type="NCBI Taxonomy" id="2905665"/>
    <lineage>
        <taxon>Eukaryota</taxon>
        <taxon>Fungi</taxon>
        <taxon>Dikarya</taxon>
        <taxon>Ascomycota</taxon>
        <taxon>Pezizomycotina</taxon>
        <taxon>Sordariomycetes</taxon>
        <taxon>Xylariomycetidae</taxon>
        <taxon>Amphisphaeriales</taxon>
        <taxon>Apiosporaceae</taxon>
        <taxon>Apiospora</taxon>
    </lineage>
</organism>
<protein>
    <recommendedName>
        <fullName evidence="1">DUF4246 domain-containing protein</fullName>
    </recommendedName>
</protein>
<feature type="domain" description="DUF4246" evidence="1">
    <location>
        <begin position="23"/>
        <end position="120"/>
    </location>
</feature>
<dbReference type="GeneID" id="92099581"/>
<proteinExistence type="predicted"/>
<evidence type="ECO:0000313" key="2">
    <source>
        <dbReference type="EMBL" id="KAK8038342.1"/>
    </source>
</evidence>
<feature type="domain" description="DUF4246" evidence="1">
    <location>
        <begin position="178"/>
        <end position="393"/>
    </location>
</feature>
<dbReference type="RefSeq" id="XP_066708194.1">
    <property type="nucleotide sequence ID" value="XM_066866518.1"/>
</dbReference>
<name>A0ABR1SVI2_9PEZI</name>
<evidence type="ECO:0000259" key="1">
    <source>
        <dbReference type="Pfam" id="PF14033"/>
    </source>
</evidence>
<comment type="caution">
    <text evidence="2">The sequence shown here is derived from an EMBL/GenBank/DDBJ whole genome shotgun (WGS) entry which is preliminary data.</text>
</comment>
<dbReference type="Pfam" id="PF14033">
    <property type="entry name" value="DUF4246"/>
    <property type="match status" value="2"/>
</dbReference>
<dbReference type="InterPro" id="IPR049192">
    <property type="entry name" value="DUF4246_C"/>
</dbReference>
<evidence type="ECO:0000313" key="3">
    <source>
        <dbReference type="Proteomes" id="UP001480595"/>
    </source>
</evidence>
<keyword evidence="3" id="KW-1185">Reference proteome</keyword>
<accession>A0ABR1SVI2</accession>
<dbReference type="Proteomes" id="UP001480595">
    <property type="component" value="Unassembled WGS sequence"/>
</dbReference>
<gene>
    <name evidence="2" type="ORF">PG994_015109</name>
</gene>